<dbReference type="GO" id="GO:0016020">
    <property type="term" value="C:membrane"/>
    <property type="evidence" value="ECO:0007669"/>
    <property type="project" value="UniProtKB-SubCell"/>
</dbReference>
<organism evidence="7 8">
    <name type="scientific">Oldenlandia corymbosa var. corymbosa</name>
    <dbReference type="NCBI Taxonomy" id="529605"/>
    <lineage>
        <taxon>Eukaryota</taxon>
        <taxon>Viridiplantae</taxon>
        <taxon>Streptophyta</taxon>
        <taxon>Embryophyta</taxon>
        <taxon>Tracheophyta</taxon>
        <taxon>Spermatophyta</taxon>
        <taxon>Magnoliopsida</taxon>
        <taxon>eudicotyledons</taxon>
        <taxon>Gunneridae</taxon>
        <taxon>Pentapetalae</taxon>
        <taxon>asterids</taxon>
        <taxon>lamiids</taxon>
        <taxon>Gentianales</taxon>
        <taxon>Rubiaceae</taxon>
        <taxon>Rubioideae</taxon>
        <taxon>Spermacoceae</taxon>
        <taxon>Hedyotis-Oldenlandia complex</taxon>
        <taxon>Oldenlandia</taxon>
    </lineage>
</organism>
<gene>
    <name evidence="7" type="ORF">OLC1_LOCUS20458</name>
</gene>
<feature type="transmembrane region" description="Helical" evidence="6">
    <location>
        <begin position="71"/>
        <end position="93"/>
    </location>
</feature>
<name>A0AAV1E336_OLDCO</name>
<comment type="subcellular location">
    <subcellularLocation>
        <location evidence="1">Membrane</location>
        <topology evidence="1">Multi-pass membrane protein</topology>
    </subcellularLocation>
</comment>
<keyword evidence="3 6" id="KW-0812">Transmembrane</keyword>
<protein>
    <submittedName>
        <fullName evidence="7">OLC1v1014045C1</fullName>
    </submittedName>
</protein>
<evidence type="ECO:0000313" key="8">
    <source>
        <dbReference type="Proteomes" id="UP001161247"/>
    </source>
</evidence>
<dbReference type="PANTHER" id="PTHR32191">
    <property type="entry name" value="TETRASPANIN-8-RELATED"/>
    <property type="match status" value="1"/>
</dbReference>
<evidence type="ECO:0000256" key="6">
    <source>
        <dbReference type="SAM" id="Phobius"/>
    </source>
</evidence>
<comment type="similarity">
    <text evidence="2">Belongs to the tetraspanin (TM4SF) family.</text>
</comment>
<evidence type="ECO:0000256" key="3">
    <source>
        <dbReference type="ARBA" id="ARBA00022692"/>
    </source>
</evidence>
<evidence type="ECO:0000313" key="7">
    <source>
        <dbReference type="EMBL" id="CAI9113440.1"/>
    </source>
</evidence>
<sequence length="269" mass="30300">MVRPSNVIVAILNVLILGLAILAIGFSFWFQFHSGSSLCQKVLYKPLLYLGLALLVISVFGLLGSCCGIKFFLWIYLAVMFFLILGLVCFMFFTLVVTNKRVGQAISNKGVNEHRLGDYSKWLQRYVVNADNWDEIKSCLADVHLCQQIDSGKSPDFYKKGLPLLQSGCCKPPTYCGFQFQNATVWIMPKKGPAVPDTDCKTWSNDQTKLCFDCDSCKISFLENIKNEWKTLAIINSCTLAVVIFIYTVGCCALRSNRSRGYTKHRSYP</sequence>
<accession>A0AAV1E336</accession>
<dbReference type="AlphaFoldDB" id="A0AAV1E336"/>
<feature type="transmembrane region" description="Helical" evidence="6">
    <location>
        <begin position="232"/>
        <end position="254"/>
    </location>
</feature>
<reference evidence="7" key="1">
    <citation type="submission" date="2023-03" db="EMBL/GenBank/DDBJ databases">
        <authorList>
            <person name="Julca I."/>
        </authorList>
    </citation>
    <scope>NUCLEOTIDE SEQUENCE</scope>
</reference>
<dbReference type="InterPro" id="IPR018499">
    <property type="entry name" value="Tetraspanin/Peripherin"/>
</dbReference>
<dbReference type="Proteomes" id="UP001161247">
    <property type="component" value="Chromosome 7"/>
</dbReference>
<keyword evidence="8" id="KW-1185">Reference proteome</keyword>
<dbReference type="EMBL" id="OX459124">
    <property type="protein sequence ID" value="CAI9113440.1"/>
    <property type="molecule type" value="Genomic_DNA"/>
</dbReference>
<evidence type="ECO:0000256" key="4">
    <source>
        <dbReference type="ARBA" id="ARBA00022989"/>
    </source>
</evidence>
<keyword evidence="5 6" id="KW-0472">Membrane</keyword>
<feature type="transmembrane region" description="Helical" evidence="6">
    <location>
        <begin position="7"/>
        <end position="30"/>
    </location>
</feature>
<dbReference type="InterPro" id="IPR044991">
    <property type="entry name" value="TET_plant"/>
</dbReference>
<feature type="transmembrane region" description="Helical" evidence="6">
    <location>
        <begin position="42"/>
        <end position="64"/>
    </location>
</feature>
<dbReference type="GO" id="GO:0009734">
    <property type="term" value="P:auxin-activated signaling pathway"/>
    <property type="evidence" value="ECO:0007669"/>
    <property type="project" value="InterPro"/>
</dbReference>
<keyword evidence="4 6" id="KW-1133">Transmembrane helix</keyword>
<evidence type="ECO:0000256" key="5">
    <source>
        <dbReference type="ARBA" id="ARBA00023136"/>
    </source>
</evidence>
<evidence type="ECO:0000256" key="2">
    <source>
        <dbReference type="ARBA" id="ARBA00006840"/>
    </source>
</evidence>
<dbReference type="Pfam" id="PF00335">
    <property type="entry name" value="Tetraspanin"/>
    <property type="match status" value="1"/>
</dbReference>
<evidence type="ECO:0000256" key="1">
    <source>
        <dbReference type="ARBA" id="ARBA00004141"/>
    </source>
</evidence>
<proteinExistence type="inferred from homology"/>